<dbReference type="RefSeq" id="WP_248728382.1">
    <property type="nucleotide sequence ID" value="NZ_CP096829.1"/>
</dbReference>
<evidence type="ECO:0000313" key="2">
    <source>
        <dbReference type="EMBL" id="UPZ16244.1"/>
    </source>
</evidence>
<evidence type="ECO:0000256" key="1">
    <source>
        <dbReference type="SAM" id="Phobius"/>
    </source>
</evidence>
<evidence type="ECO:0000313" key="3">
    <source>
        <dbReference type="Proteomes" id="UP000829998"/>
    </source>
</evidence>
<organism evidence="2 3">
    <name type="scientific">Flavobacterium humidisoli</name>
    <dbReference type="NCBI Taxonomy" id="2937442"/>
    <lineage>
        <taxon>Bacteria</taxon>
        <taxon>Pseudomonadati</taxon>
        <taxon>Bacteroidota</taxon>
        <taxon>Flavobacteriia</taxon>
        <taxon>Flavobacteriales</taxon>
        <taxon>Flavobacteriaceae</taxon>
        <taxon>Flavobacterium</taxon>
    </lineage>
</organism>
<dbReference type="Proteomes" id="UP000829998">
    <property type="component" value="Chromosome"/>
</dbReference>
<dbReference type="EMBL" id="CP096829">
    <property type="protein sequence ID" value="UPZ16244.1"/>
    <property type="molecule type" value="Genomic_DNA"/>
</dbReference>
<feature type="transmembrane region" description="Helical" evidence="1">
    <location>
        <begin position="39"/>
        <end position="65"/>
    </location>
</feature>
<feature type="transmembrane region" description="Helical" evidence="1">
    <location>
        <begin position="132"/>
        <end position="153"/>
    </location>
</feature>
<feature type="transmembrane region" description="Helical" evidence="1">
    <location>
        <begin position="77"/>
        <end position="95"/>
    </location>
</feature>
<name>A0ABY4LVL6_9FLAO</name>
<keyword evidence="1" id="KW-0812">Transmembrane</keyword>
<reference evidence="2 3" key="1">
    <citation type="submission" date="2022-04" db="EMBL/GenBank/DDBJ databases">
        <authorList>
            <person name="Ra J.-S."/>
            <person name="Kim S.-B."/>
        </authorList>
    </citation>
    <scope>NUCLEOTIDE SEQUENCE [LARGE SCALE GENOMIC DNA]</scope>
    <source>
        <strain evidence="2 3">MMS21-Er5</strain>
    </source>
</reference>
<feature type="transmembrane region" description="Helical" evidence="1">
    <location>
        <begin position="173"/>
        <end position="192"/>
    </location>
</feature>
<sequence>MLVRKIIYVIFASLSVLNSIYLSYIYLEAFMLDGTNQELSSNFLLVLISTLFIVTIIVTIGYFFNKKKRVNFKFTEHLTLIICGPVFFVFCLLFIYENLNYDSPELLLQRIGFSIEGLAIALTIGKKRDNALIKLLGIAFLWFCVATVCYSVTGIFDQHLGYKELYDNNLKLLFTAIFYHLVNACLLLYSYLPDYMTKGAF</sequence>
<keyword evidence="1" id="KW-0472">Membrane</keyword>
<feature type="transmembrane region" description="Helical" evidence="1">
    <location>
        <begin position="107"/>
        <end position="125"/>
    </location>
</feature>
<keyword evidence="3" id="KW-1185">Reference proteome</keyword>
<protein>
    <submittedName>
        <fullName evidence="2">Uncharacterized protein</fullName>
    </submittedName>
</protein>
<proteinExistence type="predicted"/>
<gene>
    <name evidence="2" type="ORF">M0M44_02585</name>
</gene>
<accession>A0ABY4LVL6</accession>
<feature type="transmembrane region" description="Helical" evidence="1">
    <location>
        <begin position="7"/>
        <end position="27"/>
    </location>
</feature>
<keyword evidence="1" id="KW-1133">Transmembrane helix</keyword>